<comment type="caution">
    <text evidence="7">The sequence shown here is derived from an EMBL/GenBank/DDBJ whole genome shotgun (WGS) entry which is preliminary data.</text>
</comment>
<evidence type="ECO:0000256" key="3">
    <source>
        <dbReference type="ARBA" id="ARBA00023125"/>
    </source>
</evidence>
<dbReference type="CDD" id="cd10017">
    <property type="entry name" value="B3_DNA"/>
    <property type="match status" value="1"/>
</dbReference>
<evidence type="ECO:0000259" key="6">
    <source>
        <dbReference type="PROSITE" id="PS50863"/>
    </source>
</evidence>
<dbReference type="AlphaFoldDB" id="A0AAP0QS06"/>
<reference evidence="7 8" key="1">
    <citation type="submission" date="2024-05" db="EMBL/GenBank/DDBJ databases">
        <title>Haplotype-resolved chromosome-level genome assembly of Huyou (Citrus changshanensis).</title>
        <authorList>
            <person name="Miao C."/>
            <person name="Chen W."/>
            <person name="Wu Y."/>
            <person name="Wang L."/>
            <person name="Zhao S."/>
            <person name="Grierson D."/>
            <person name="Xu C."/>
            <person name="Chen K."/>
        </authorList>
    </citation>
    <scope>NUCLEOTIDE SEQUENCE [LARGE SCALE GENOMIC DNA]</scope>
    <source>
        <strain evidence="7">01-14</strain>
        <tissue evidence="7">Leaf</tissue>
    </source>
</reference>
<feature type="domain" description="TF-B3" evidence="6">
    <location>
        <begin position="49"/>
        <end position="109"/>
    </location>
</feature>
<dbReference type="InterPro" id="IPR015300">
    <property type="entry name" value="DNA-bd_pseudobarrel_sf"/>
</dbReference>
<dbReference type="GO" id="GO:0005634">
    <property type="term" value="C:nucleus"/>
    <property type="evidence" value="ECO:0007669"/>
    <property type="project" value="UniProtKB-SubCell"/>
</dbReference>
<dbReference type="Proteomes" id="UP001428341">
    <property type="component" value="Unassembled WGS sequence"/>
</dbReference>
<keyword evidence="4" id="KW-0804">Transcription</keyword>
<evidence type="ECO:0000256" key="2">
    <source>
        <dbReference type="ARBA" id="ARBA00023015"/>
    </source>
</evidence>
<dbReference type="GO" id="GO:0003677">
    <property type="term" value="F:DNA binding"/>
    <property type="evidence" value="ECO:0007669"/>
    <property type="project" value="UniProtKB-KW"/>
</dbReference>
<protein>
    <recommendedName>
        <fullName evidence="6">TF-B3 domain-containing protein</fullName>
    </recommendedName>
</protein>
<sequence length="129" mass="14709">MGEANEKLLFSKNLTKTDIKNKFSVKCKSLASFPPFGAQNYFQDFHAEDEEGKKWLFRLRIRKGKHKKPVISAGWRRFVRQKGLKIHDKVSFFTGHSEAEIATGVKYKIKVQKAVIVFKAVLGHVPCSG</sequence>
<evidence type="ECO:0000256" key="1">
    <source>
        <dbReference type="ARBA" id="ARBA00004123"/>
    </source>
</evidence>
<proteinExistence type="predicted"/>
<evidence type="ECO:0000313" key="7">
    <source>
        <dbReference type="EMBL" id="KAK9201232.1"/>
    </source>
</evidence>
<dbReference type="EMBL" id="JBCGBO010000005">
    <property type="protein sequence ID" value="KAK9201232.1"/>
    <property type="molecule type" value="Genomic_DNA"/>
</dbReference>
<dbReference type="Pfam" id="PF02362">
    <property type="entry name" value="B3"/>
    <property type="match status" value="1"/>
</dbReference>
<dbReference type="Gene3D" id="2.40.330.10">
    <property type="entry name" value="DNA-binding pseudobarrel domain"/>
    <property type="match status" value="1"/>
</dbReference>
<name>A0AAP0QS06_9ROSI</name>
<comment type="subcellular location">
    <subcellularLocation>
        <location evidence="1">Nucleus</location>
    </subcellularLocation>
</comment>
<keyword evidence="3" id="KW-0238">DNA-binding</keyword>
<dbReference type="PROSITE" id="PS50863">
    <property type="entry name" value="B3"/>
    <property type="match status" value="1"/>
</dbReference>
<evidence type="ECO:0000256" key="4">
    <source>
        <dbReference type="ARBA" id="ARBA00023163"/>
    </source>
</evidence>
<keyword evidence="2" id="KW-0805">Transcription regulation</keyword>
<dbReference type="InterPro" id="IPR003340">
    <property type="entry name" value="B3_DNA-bd"/>
</dbReference>
<evidence type="ECO:0000256" key="5">
    <source>
        <dbReference type="ARBA" id="ARBA00023242"/>
    </source>
</evidence>
<keyword evidence="8" id="KW-1185">Reference proteome</keyword>
<accession>A0AAP0QS06</accession>
<keyword evidence="5" id="KW-0539">Nucleus</keyword>
<evidence type="ECO:0000313" key="8">
    <source>
        <dbReference type="Proteomes" id="UP001428341"/>
    </source>
</evidence>
<gene>
    <name evidence="7" type="ORF">WN944_016433</name>
</gene>
<dbReference type="SMART" id="SM01019">
    <property type="entry name" value="B3"/>
    <property type="match status" value="1"/>
</dbReference>
<organism evidence="7 8">
    <name type="scientific">Citrus x changshan-huyou</name>
    <dbReference type="NCBI Taxonomy" id="2935761"/>
    <lineage>
        <taxon>Eukaryota</taxon>
        <taxon>Viridiplantae</taxon>
        <taxon>Streptophyta</taxon>
        <taxon>Embryophyta</taxon>
        <taxon>Tracheophyta</taxon>
        <taxon>Spermatophyta</taxon>
        <taxon>Magnoliopsida</taxon>
        <taxon>eudicotyledons</taxon>
        <taxon>Gunneridae</taxon>
        <taxon>Pentapetalae</taxon>
        <taxon>rosids</taxon>
        <taxon>malvids</taxon>
        <taxon>Sapindales</taxon>
        <taxon>Rutaceae</taxon>
        <taxon>Aurantioideae</taxon>
        <taxon>Citrus</taxon>
    </lineage>
</organism>
<dbReference type="SUPFAM" id="SSF101936">
    <property type="entry name" value="DNA-binding pseudobarrel domain"/>
    <property type="match status" value="1"/>
</dbReference>